<comment type="caution">
    <text evidence="7">The sequence shown here is derived from an EMBL/GenBank/DDBJ whole genome shotgun (WGS) entry which is preliminary data.</text>
</comment>
<dbReference type="PANTHER" id="PTHR36449">
    <property type="entry name" value="ACETYLTRANSFERASE-RELATED"/>
    <property type="match status" value="1"/>
</dbReference>
<evidence type="ECO:0000256" key="1">
    <source>
        <dbReference type="ARBA" id="ARBA00022491"/>
    </source>
</evidence>
<dbReference type="Pfam" id="PF13508">
    <property type="entry name" value="Acetyltransf_7"/>
    <property type="match status" value="1"/>
</dbReference>
<dbReference type="SUPFAM" id="SSF55729">
    <property type="entry name" value="Acyl-CoA N-acyltransferases (Nat)"/>
    <property type="match status" value="1"/>
</dbReference>
<organism evidence="7 8">
    <name type="scientific">Corallococcus exercitus</name>
    <dbReference type="NCBI Taxonomy" id="2316736"/>
    <lineage>
        <taxon>Bacteria</taxon>
        <taxon>Pseudomonadati</taxon>
        <taxon>Myxococcota</taxon>
        <taxon>Myxococcia</taxon>
        <taxon>Myxococcales</taxon>
        <taxon>Cystobacterineae</taxon>
        <taxon>Myxococcaceae</taxon>
        <taxon>Corallococcus</taxon>
    </lineage>
</organism>
<dbReference type="InterPro" id="IPR000182">
    <property type="entry name" value="GNAT_dom"/>
</dbReference>
<dbReference type="RefSeq" id="WP_120528911.1">
    <property type="nucleotide sequence ID" value="NZ_JABFJV010000312.1"/>
</dbReference>
<dbReference type="OrthoDB" id="9799147at2"/>
<proteinExistence type="predicted"/>
<dbReference type="GO" id="GO:0016747">
    <property type="term" value="F:acyltransferase activity, transferring groups other than amino-acyl groups"/>
    <property type="evidence" value="ECO:0007669"/>
    <property type="project" value="InterPro"/>
</dbReference>
<protein>
    <submittedName>
        <fullName evidence="7">GNAT family N-acetyltransferase</fullName>
    </submittedName>
</protein>
<evidence type="ECO:0000256" key="5">
    <source>
        <dbReference type="ARBA" id="ARBA00049880"/>
    </source>
</evidence>
<evidence type="ECO:0000313" key="8">
    <source>
        <dbReference type="Proteomes" id="UP000563426"/>
    </source>
</evidence>
<reference evidence="7 8" key="1">
    <citation type="submission" date="2020-05" db="EMBL/GenBank/DDBJ databases">
        <authorList>
            <person name="Whitworth D."/>
        </authorList>
    </citation>
    <scope>NUCLEOTIDE SEQUENCE [LARGE SCALE GENOMIC DNA]</scope>
    <source>
        <strain evidence="7 8">AB043B</strain>
    </source>
</reference>
<evidence type="ECO:0000259" key="6">
    <source>
        <dbReference type="Pfam" id="PF13508"/>
    </source>
</evidence>
<dbReference type="Proteomes" id="UP000563426">
    <property type="component" value="Unassembled WGS sequence"/>
</dbReference>
<accession>A0A3A8HVQ3</accession>
<keyword evidence="4" id="KW-0012">Acyltransferase</keyword>
<evidence type="ECO:0000313" key="7">
    <source>
        <dbReference type="EMBL" id="NOK38371.1"/>
    </source>
</evidence>
<evidence type="ECO:0000256" key="4">
    <source>
        <dbReference type="ARBA" id="ARBA00023315"/>
    </source>
</evidence>
<comment type="catalytic activity">
    <reaction evidence="5">
        <text>glycyl-tRNA(Gly) + acetyl-CoA = N-acetylglycyl-tRNA(Gly) + CoA + H(+)</text>
        <dbReference type="Rhea" id="RHEA:81867"/>
        <dbReference type="Rhea" id="RHEA-COMP:9683"/>
        <dbReference type="Rhea" id="RHEA-COMP:19766"/>
        <dbReference type="ChEBI" id="CHEBI:15378"/>
        <dbReference type="ChEBI" id="CHEBI:57287"/>
        <dbReference type="ChEBI" id="CHEBI:57288"/>
        <dbReference type="ChEBI" id="CHEBI:78522"/>
        <dbReference type="ChEBI" id="CHEBI:232036"/>
    </reaction>
</comment>
<keyword evidence="8" id="KW-1185">Reference proteome</keyword>
<dbReference type="PANTHER" id="PTHR36449:SF1">
    <property type="entry name" value="ACETYLTRANSFERASE"/>
    <property type="match status" value="1"/>
</dbReference>
<dbReference type="InterPro" id="IPR016181">
    <property type="entry name" value="Acyl_CoA_acyltransferase"/>
</dbReference>
<keyword evidence="1" id="KW-0678">Repressor</keyword>
<dbReference type="AlphaFoldDB" id="A0A3A8HVQ3"/>
<keyword evidence="2" id="KW-1277">Toxin-antitoxin system</keyword>
<feature type="domain" description="N-acetyltransferase" evidence="6">
    <location>
        <begin position="99"/>
        <end position="158"/>
    </location>
</feature>
<sequence>MSRKPPAIPAPYTEALTREDAASGFQCEHEALNRFFRQDAGQNQRRDVSRTWVLRRPDTRPDWPRVLGYYTLSVGQVSRDEAPEEVIKRLPRYPLPAVILGRLARDSRVRGAGVGEQLLDDAHRRALAIGENAGVVLVIVDAKDAFAARFYARFGYRPLIGTRPGAPEWPQRLFLPLSHLRASFEDDDA</sequence>
<name>A0A3A8HVQ3_9BACT</name>
<evidence type="ECO:0000256" key="3">
    <source>
        <dbReference type="ARBA" id="ARBA00022679"/>
    </source>
</evidence>
<keyword evidence="3 7" id="KW-0808">Transferase</keyword>
<gene>
    <name evidence="7" type="ORF">HMI49_34755</name>
</gene>
<evidence type="ECO:0000256" key="2">
    <source>
        <dbReference type="ARBA" id="ARBA00022649"/>
    </source>
</evidence>
<dbReference type="EMBL" id="JABFJV010000312">
    <property type="protein sequence ID" value="NOK38371.1"/>
    <property type="molecule type" value="Genomic_DNA"/>
</dbReference>
<dbReference type="Gene3D" id="3.40.630.30">
    <property type="match status" value="1"/>
</dbReference>